<dbReference type="GO" id="GO:0005737">
    <property type="term" value="C:cytoplasm"/>
    <property type="evidence" value="ECO:0007669"/>
    <property type="project" value="UniProtKB-SubCell"/>
</dbReference>
<dbReference type="SUPFAM" id="SSF50998">
    <property type="entry name" value="Quinoprotein alcohol dehydrogenase-like"/>
    <property type="match status" value="1"/>
</dbReference>
<dbReference type="Pfam" id="PF23726">
    <property type="entry name" value="Beta-prop_RSE1_2nd"/>
    <property type="match status" value="1"/>
</dbReference>
<dbReference type="GO" id="GO:0005634">
    <property type="term" value="C:nucleus"/>
    <property type="evidence" value="ECO:0007669"/>
    <property type="project" value="UniProtKB-SubCell"/>
</dbReference>
<dbReference type="InterPro" id="IPR018846">
    <property type="entry name" value="Beta-prop_RSE1/DDB1/CPSF1_1st"/>
</dbReference>
<evidence type="ECO:0000256" key="10">
    <source>
        <dbReference type="ARBA" id="ARBA00023242"/>
    </source>
</evidence>
<keyword evidence="10" id="KW-0539">Nucleus</keyword>
<dbReference type="InterPro" id="IPR004871">
    <property type="entry name" value="RSE1/DDB1/CPSF1_C"/>
</dbReference>
<evidence type="ECO:0000259" key="12">
    <source>
        <dbReference type="Pfam" id="PF10433"/>
    </source>
</evidence>
<dbReference type="Pfam" id="PF10433">
    <property type="entry name" value="Beta-prop_RSE1_1st"/>
    <property type="match status" value="1"/>
</dbReference>
<organism evidence="14 15">
    <name type="scientific">[Myrmecia] bisecta</name>
    <dbReference type="NCBI Taxonomy" id="41462"/>
    <lineage>
        <taxon>Eukaryota</taxon>
        <taxon>Viridiplantae</taxon>
        <taxon>Chlorophyta</taxon>
        <taxon>core chlorophytes</taxon>
        <taxon>Trebouxiophyceae</taxon>
        <taxon>Trebouxiales</taxon>
        <taxon>Trebouxiaceae</taxon>
        <taxon>Myrmecia</taxon>
    </lineage>
</organism>
<reference evidence="14 15" key="1">
    <citation type="journal article" date="2024" name="Nat. Commun.">
        <title>Phylogenomics reveals the evolutionary origins of lichenization in chlorophyte algae.</title>
        <authorList>
            <person name="Puginier C."/>
            <person name="Libourel C."/>
            <person name="Otte J."/>
            <person name="Skaloud P."/>
            <person name="Haon M."/>
            <person name="Grisel S."/>
            <person name="Petersen M."/>
            <person name="Berrin J.G."/>
            <person name="Delaux P.M."/>
            <person name="Dal Grande F."/>
            <person name="Keller J."/>
        </authorList>
    </citation>
    <scope>NUCLEOTIDE SEQUENCE [LARGE SCALE GENOMIC DNA]</scope>
    <source>
        <strain evidence="14 15">SAG 2043</strain>
    </source>
</reference>
<dbReference type="PANTHER" id="PTHR10644">
    <property type="entry name" value="DNA REPAIR/RNA PROCESSING CPSF FAMILY"/>
    <property type="match status" value="1"/>
</dbReference>
<keyword evidence="6" id="KW-0963">Cytoplasm</keyword>
<dbReference type="GO" id="GO:0006281">
    <property type="term" value="P:DNA repair"/>
    <property type="evidence" value="ECO:0007669"/>
    <property type="project" value="UniProtKB-KW"/>
</dbReference>
<comment type="subcellular location">
    <subcellularLocation>
        <location evidence="2">Cytoplasm</location>
    </subcellularLocation>
    <subcellularLocation>
        <location evidence="1">Nucleus</location>
    </subcellularLocation>
</comment>
<dbReference type="Pfam" id="PF03178">
    <property type="entry name" value="CPSF_A"/>
    <property type="match status" value="1"/>
</dbReference>
<dbReference type="Gene3D" id="2.130.10.10">
    <property type="entry name" value="YVTN repeat-like/Quinoprotein amine dehydrogenase"/>
    <property type="match status" value="3"/>
</dbReference>
<comment type="caution">
    <text evidence="14">The sequence shown here is derived from an EMBL/GenBank/DDBJ whole genome shotgun (WGS) entry which is preliminary data.</text>
</comment>
<evidence type="ECO:0000313" key="15">
    <source>
        <dbReference type="Proteomes" id="UP001489004"/>
    </source>
</evidence>
<dbReference type="EMBL" id="JALJOR010000004">
    <property type="protein sequence ID" value="KAK9818431.1"/>
    <property type="molecule type" value="Genomic_DNA"/>
</dbReference>
<sequence>MSEWNYVVTAHKPTNVTHSVVGHFTSPTDLNLIVSKCTRIEIHTLTAEGLQGVADVPIYGRIATLELFRPASEQKDLLFLSTERYNFCVLEYDTDTGELVTRAAGDVSDRMGRPCDNGQLGIVDPGCRMIGLHLYDGLFKVIPIDSSGQLQTEAFNIRVEELTVIDMKFMEGCSKPTVAVLYQDTKEARHIKTYEVSVKDKEFVEGPWSQSNLDAGASMIIPVPAPLGGAVVVGEAVVAYFTDGQPMKCTPIQQTIVRAYGRVDEDGSRYLLGDHLGALHLLVLQHDGGHVVGLKMETLGRTSAPSTISYLDNGVVFVGSSYGDSQLVRLHPQPVPPADPTNYVEVLESFTNLGPIVDFCVVDLERQGQGQVVTCSGVRGDGSLRIVRNGIGMIEQATIDLPGIKGIWSLRASFMDAYDTYLVLTFVGETRVLAINSEDELDEAELEGFDAETQTLFCGNMVGDQLVQVTPAAVRLLDAGTRALVQQWRPQTGLQINTAAASPSQVVVAVGEGHVVYLEVSEGLITQKGCLKLDSEVACLDITPVGSAGEAAGLLAVGTWSMQLHVFSVLSLTCITTEELGGEVIPRSVLFAEFEGLAYLLCALGDGQLYNFQVDPEKGQLSERKKISLGSKPITLRSFRSNGASHVFAASDRPTVIYSSNKKLLYSNVNENEVNYMTSFNSSSFPDSLAVAKEGVMTIGSIDEIQKLHIRTVPLGEQPRRLAHQEATRTFAVATIAHGPTGSDDLGSDCLRLLDDATFEALDRYQLDSYEQACSVSSMAFTDDAAQYFILGTAFAIPDESEPTKGRLLVFQVQERRLKLVCEKETRGAVYNVNSFQGKLLAGINSRVQLYKWTQRDDGTRELTNECGHSGHVLALHVVSRGDFIVVGDIMKSVQLLLYKAEEGTMEVRARDYHSNWMTAVEILDDDTYLGAENSYNLFTVRKNSDAASDEDRNRLETVGEYHLGEFVNRFQHGSLVMKLPDSEAAQIPTVLFATINGVIGVVASLPQAQFAKLDKLQDCLRKVVKGVGGLDHAKWRAFHNERGTTTCRNFVDGDLIEQFLDLRRDVMERVSRDMGEGETAESLSRLVEDISRISH</sequence>
<evidence type="ECO:0000256" key="8">
    <source>
        <dbReference type="ARBA" id="ARBA00023125"/>
    </source>
</evidence>
<evidence type="ECO:0000256" key="7">
    <source>
        <dbReference type="ARBA" id="ARBA00022763"/>
    </source>
</evidence>
<evidence type="ECO:0000256" key="5">
    <source>
        <dbReference type="ARBA" id="ARBA00014577"/>
    </source>
</evidence>
<evidence type="ECO:0000256" key="2">
    <source>
        <dbReference type="ARBA" id="ARBA00004496"/>
    </source>
</evidence>
<evidence type="ECO:0000256" key="6">
    <source>
        <dbReference type="ARBA" id="ARBA00022490"/>
    </source>
</evidence>
<keyword evidence="8" id="KW-0238">DNA-binding</keyword>
<dbReference type="Gene3D" id="1.10.150.910">
    <property type="match status" value="1"/>
</dbReference>
<feature type="domain" description="RSE1/DDB1/CPSF1 first beta-propeller" evidence="12">
    <location>
        <begin position="16"/>
        <end position="350"/>
    </location>
</feature>
<dbReference type="InterPro" id="IPR050358">
    <property type="entry name" value="RSE1/DDB1/CFT1"/>
</dbReference>
<accession>A0AAW1QBK0</accession>
<keyword evidence="7" id="KW-0227">DNA damage</keyword>
<evidence type="ECO:0000256" key="4">
    <source>
        <dbReference type="ARBA" id="ARBA00007453"/>
    </source>
</evidence>
<dbReference type="InterPro" id="IPR058543">
    <property type="entry name" value="Beta-prop_RSE1/DDB1/CPSF1_2nd"/>
</dbReference>
<evidence type="ECO:0000259" key="11">
    <source>
        <dbReference type="Pfam" id="PF03178"/>
    </source>
</evidence>
<dbReference type="InterPro" id="IPR015943">
    <property type="entry name" value="WD40/YVTN_repeat-like_dom_sf"/>
</dbReference>
<evidence type="ECO:0000256" key="9">
    <source>
        <dbReference type="ARBA" id="ARBA00023204"/>
    </source>
</evidence>
<gene>
    <name evidence="14" type="ORF">WJX72_012518</name>
</gene>
<proteinExistence type="inferred from homology"/>
<dbReference type="AlphaFoldDB" id="A0AAW1QBK0"/>
<evidence type="ECO:0000256" key="3">
    <source>
        <dbReference type="ARBA" id="ARBA00004906"/>
    </source>
</evidence>
<evidence type="ECO:0000259" key="13">
    <source>
        <dbReference type="Pfam" id="PF23726"/>
    </source>
</evidence>
<comment type="similarity">
    <text evidence="4">Belongs to the DDB1 family.</text>
</comment>
<feature type="domain" description="RSE1/DDB1/CPSF1 second beta-propeller" evidence="13">
    <location>
        <begin position="395"/>
        <end position="702"/>
    </location>
</feature>
<keyword evidence="15" id="KW-1185">Reference proteome</keyword>
<feature type="domain" description="RSE1/DDB1/CPSF1 C-terminal" evidence="11">
    <location>
        <begin position="750"/>
        <end position="1062"/>
    </location>
</feature>
<evidence type="ECO:0000313" key="14">
    <source>
        <dbReference type="EMBL" id="KAK9818431.1"/>
    </source>
</evidence>
<dbReference type="GO" id="GO:0003677">
    <property type="term" value="F:DNA binding"/>
    <property type="evidence" value="ECO:0007669"/>
    <property type="project" value="UniProtKB-KW"/>
</dbReference>
<evidence type="ECO:0000256" key="1">
    <source>
        <dbReference type="ARBA" id="ARBA00004123"/>
    </source>
</evidence>
<dbReference type="Proteomes" id="UP001489004">
    <property type="component" value="Unassembled WGS sequence"/>
</dbReference>
<dbReference type="FunFam" id="2.130.10.10:FF:000592">
    <property type="entry name" value="UV-damaged DNA binding protein"/>
    <property type="match status" value="1"/>
</dbReference>
<dbReference type="InterPro" id="IPR011047">
    <property type="entry name" value="Quinoprotein_ADH-like_sf"/>
</dbReference>
<comment type="pathway">
    <text evidence="3">Protein modification; protein ubiquitination.</text>
</comment>
<dbReference type="FunFam" id="2.130.10.10:FF:000073">
    <property type="entry name" value="DNA damage-binding protein 1"/>
    <property type="match status" value="1"/>
</dbReference>
<name>A0AAW1QBK0_9CHLO</name>
<keyword evidence="9" id="KW-0234">DNA repair</keyword>
<protein>
    <recommendedName>
        <fullName evidence="5">DNA damage-binding protein 1</fullName>
    </recommendedName>
</protein>